<accession>A0A699U4I2</accession>
<dbReference type="EMBL" id="BKCJ011292159">
    <property type="protein sequence ID" value="GFD16269.1"/>
    <property type="molecule type" value="Genomic_DNA"/>
</dbReference>
<dbReference type="AlphaFoldDB" id="A0A699U4I2"/>
<proteinExistence type="predicted"/>
<organism evidence="1">
    <name type="scientific">Tanacetum cinerariifolium</name>
    <name type="common">Dalmatian daisy</name>
    <name type="synonym">Chrysanthemum cinerariifolium</name>
    <dbReference type="NCBI Taxonomy" id="118510"/>
    <lineage>
        <taxon>Eukaryota</taxon>
        <taxon>Viridiplantae</taxon>
        <taxon>Streptophyta</taxon>
        <taxon>Embryophyta</taxon>
        <taxon>Tracheophyta</taxon>
        <taxon>Spermatophyta</taxon>
        <taxon>Magnoliopsida</taxon>
        <taxon>eudicotyledons</taxon>
        <taxon>Gunneridae</taxon>
        <taxon>Pentapetalae</taxon>
        <taxon>asterids</taxon>
        <taxon>campanulids</taxon>
        <taxon>Asterales</taxon>
        <taxon>Asteraceae</taxon>
        <taxon>Asteroideae</taxon>
        <taxon>Anthemideae</taxon>
        <taxon>Anthemidinae</taxon>
        <taxon>Tanacetum</taxon>
    </lineage>
</organism>
<sequence>MWLHFHMKTEQVLRLFGLADEVRAIMKRQFKIGTEARENPMKEYHVLLVDMRENVMGRMA</sequence>
<gene>
    <name evidence="1" type="ORF">Tci_888238</name>
</gene>
<reference evidence="1" key="1">
    <citation type="journal article" date="2019" name="Sci. Rep.">
        <title>Draft genome of Tanacetum cinerariifolium, the natural source of mosquito coil.</title>
        <authorList>
            <person name="Yamashiro T."/>
            <person name="Shiraishi A."/>
            <person name="Satake H."/>
            <person name="Nakayama K."/>
        </authorList>
    </citation>
    <scope>NUCLEOTIDE SEQUENCE</scope>
</reference>
<evidence type="ECO:0000313" key="1">
    <source>
        <dbReference type="EMBL" id="GFD16269.1"/>
    </source>
</evidence>
<feature type="non-terminal residue" evidence="1">
    <location>
        <position position="60"/>
    </location>
</feature>
<comment type="caution">
    <text evidence="1">The sequence shown here is derived from an EMBL/GenBank/DDBJ whole genome shotgun (WGS) entry which is preliminary data.</text>
</comment>
<protein>
    <submittedName>
        <fullName evidence="1">Uncharacterized protein</fullName>
    </submittedName>
</protein>
<name>A0A699U4I2_TANCI</name>